<comment type="caution">
    <text evidence="3">The sequence shown here is derived from an EMBL/GenBank/DDBJ whole genome shotgun (WGS) entry which is preliminary data.</text>
</comment>
<reference evidence="3" key="1">
    <citation type="submission" date="2021-06" db="EMBL/GenBank/DDBJ databases">
        <authorList>
            <consortium name="DOE Joint Genome Institute"/>
            <person name="Mondo S.J."/>
            <person name="Amses K.R."/>
            <person name="Simmons D.R."/>
            <person name="Longcore J.E."/>
            <person name="Seto K."/>
            <person name="Alves G.H."/>
            <person name="Bonds A.E."/>
            <person name="Quandt C.A."/>
            <person name="Davis W.J."/>
            <person name="Chang Y."/>
            <person name="Letcher P.M."/>
            <person name="Powell M.J."/>
            <person name="Kuo A."/>
            <person name="Labutti K."/>
            <person name="Pangilinan J."/>
            <person name="Andreopoulos W."/>
            <person name="Tritt A."/>
            <person name="Riley R."/>
            <person name="Hundley H."/>
            <person name="Johnson J."/>
            <person name="Lipzen A."/>
            <person name="Barry K."/>
            <person name="Berbee M.L."/>
            <person name="Buchler N.E."/>
            <person name="Grigoriev I.V."/>
            <person name="Spatafora J.W."/>
            <person name="Stajich J.E."/>
            <person name="James T.Y."/>
        </authorList>
    </citation>
    <scope>NUCLEOTIDE SEQUENCE</scope>
    <source>
        <strain evidence="3">AG</strain>
    </source>
</reference>
<name>A0AAD5EEL4_UMBRA</name>
<feature type="compositionally biased region" description="Low complexity" evidence="2">
    <location>
        <begin position="224"/>
        <end position="236"/>
    </location>
</feature>
<keyword evidence="1" id="KW-0175">Coiled coil</keyword>
<dbReference type="Proteomes" id="UP001206595">
    <property type="component" value="Unassembled WGS sequence"/>
</dbReference>
<dbReference type="Gene3D" id="1.20.120.2010">
    <property type="entry name" value="NAB conserved domain 2"/>
    <property type="match status" value="1"/>
</dbReference>
<sequence length="336" mass="37029">MLPAIDEIDPAHAPENIPIPDGFPVKDVPVYLRGDGDSKTISKEVLISHATIYGKNSTRALTPYEVAINEACVKLALHNPVFLADKGALLEHAKRKLLNDGYTYKRGQSRSKLNPNSRSGVSLRDAFKQRRNETAEKLSLDRKQRLAELEEKLSESVTSRRQAEALVKIRAKEKNGTGLQQAKRILEAIVKEKSKIGREISVLKAQERKHQWYEKQKAKKRTDSGFGEASFFGEGEQPSNGHKSDVSDAGSRHEEESMQSQDSAIADCSQPLGQDSSQGQDSLHISDSNDYQQSALEALSLAAIAAAAAEKSALGGVETRSRKKLRSIYDDAYAQM</sequence>
<feature type="compositionally biased region" description="Basic and acidic residues" evidence="2">
    <location>
        <begin position="242"/>
        <end position="256"/>
    </location>
</feature>
<organism evidence="3 4">
    <name type="scientific">Umbelopsis ramanniana AG</name>
    <dbReference type="NCBI Taxonomy" id="1314678"/>
    <lineage>
        <taxon>Eukaryota</taxon>
        <taxon>Fungi</taxon>
        <taxon>Fungi incertae sedis</taxon>
        <taxon>Mucoromycota</taxon>
        <taxon>Mucoromycotina</taxon>
        <taxon>Umbelopsidomycetes</taxon>
        <taxon>Umbelopsidales</taxon>
        <taxon>Umbelopsidaceae</taxon>
        <taxon>Umbelopsis</taxon>
    </lineage>
</organism>
<protein>
    <recommendedName>
        <fullName evidence="5">NAB co-repressor domain-containing protein</fullName>
    </recommendedName>
</protein>
<proteinExistence type="predicted"/>
<evidence type="ECO:0000256" key="1">
    <source>
        <dbReference type="SAM" id="Coils"/>
    </source>
</evidence>
<feature type="region of interest" description="Disordered" evidence="2">
    <location>
        <begin position="207"/>
        <end position="288"/>
    </location>
</feature>
<accession>A0AAD5EEL4</accession>
<dbReference type="InterPro" id="IPR038398">
    <property type="entry name" value="NCD2_sf"/>
</dbReference>
<dbReference type="AlphaFoldDB" id="A0AAD5EEL4"/>
<reference evidence="3" key="2">
    <citation type="journal article" date="2022" name="Proc. Natl. Acad. Sci. U.S.A.">
        <title>Diploid-dominant life cycles characterize the early evolution of Fungi.</title>
        <authorList>
            <person name="Amses K.R."/>
            <person name="Simmons D.R."/>
            <person name="Longcore J.E."/>
            <person name="Mondo S.J."/>
            <person name="Seto K."/>
            <person name="Jeronimo G.H."/>
            <person name="Bonds A.E."/>
            <person name="Quandt C.A."/>
            <person name="Davis W.J."/>
            <person name="Chang Y."/>
            <person name="Federici B.A."/>
            <person name="Kuo A."/>
            <person name="LaButti K."/>
            <person name="Pangilinan J."/>
            <person name="Andreopoulos W."/>
            <person name="Tritt A."/>
            <person name="Riley R."/>
            <person name="Hundley H."/>
            <person name="Johnson J."/>
            <person name="Lipzen A."/>
            <person name="Barry K."/>
            <person name="Lang B.F."/>
            <person name="Cuomo C.A."/>
            <person name="Buchler N.E."/>
            <person name="Grigoriev I.V."/>
            <person name="Spatafora J.W."/>
            <person name="Stajich J.E."/>
            <person name="James T.Y."/>
        </authorList>
    </citation>
    <scope>NUCLEOTIDE SEQUENCE</scope>
    <source>
        <strain evidence="3">AG</strain>
    </source>
</reference>
<feature type="coiled-coil region" evidence="1">
    <location>
        <begin position="132"/>
        <end position="166"/>
    </location>
</feature>
<gene>
    <name evidence="3" type="ORF">K450DRAFT_228060</name>
</gene>
<keyword evidence="4" id="KW-1185">Reference proteome</keyword>
<evidence type="ECO:0008006" key="5">
    <source>
        <dbReference type="Google" id="ProtNLM"/>
    </source>
</evidence>
<dbReference type="EMBL" id="MU620901">
    <property type="protein sequence ID" value="KAI8582248.1"/>
    <property type="molecule type" value="Genomic_DNA"/>
</dbReference>
<evidence type="ECO:0000256" key="2">
    <source>
        <dbReference type="SAM" id="MobiDB-lite"/>
    </source>
</evidence>
<evidence type="ECO:0000313" key="4">
    <source>
        <dbReference type="Proteomes" id="UP001206595"/>
    </source>
</evidence>
<feature type="compositionally biased region" description="Basic and acidic residues" evidence="2">
    <location>
        <begin position="207"/>
        <end position="216"/>
    </location>
</feature>
<dbReference type="RefSeq" id="XP_051447252.1">
    <property type="nucleotide sequence ID" value="XM_051586853.1"/>
</dbReference>
<evidence type="ECO:0000313" key="3">
    <source>
        <dbReference type="EMBL" id="KAI8582248.1"/>
    </source>
</evidence>
<dbReference type="GeneID" id="75912201"/>
<feature type="compositionally biased region" description="Polar residues" evidence="2">
    <location>
        <begin position="271"/>
        <end position="288"/>
    </location>
</feature>